<dbReference type="RefSeq" id="WP_162377370.1">
    <property type="nucleotide sequence ID" value="NZ_JBHTKN010000007.1"/>
</dbReference>
<organism evidence="1 2">
    <name type="scientific">Pseudoxanthomonas kaohsiungensis</name>
    <dbReference type="NCBI Taxonomy" id="283923"/>
    <lineage>
        <taxon>Bacteria</taxon>
        <taxon>Pseudomonadati</taxon>
        <taxon>Pseudomonadota</taxon>
        <taxon>Gammaproteobacteria</taxon>
        <taxon>Lysobacterales</taxon>
        <taxon>Lysobacteraceae</taxon>
        <taxon>Pseudoxanthomonas</taxon>
    </lineage>
</organism>
<reference evidence="2" key="1">
    <citation type="journal article" date="2019" name="Int. J. Syst. Evol. Microbiol.">
        <title>The Global Catalogue of Microorganisms (GCM) 10K type strain sequencing project: providing services to taxonomists for standard genome sequencing and annotation.</title>
        <authorList>
            <consortium name="The Broad Institute Genomics Platform"/>
            <consortium name="The Broad Institute Genome Sequencing Center for Infectious Disease"/>
            <person name="Wu L."/>
            <person name="Ma J."/>
        </authorList>
    </citation>
    <scope>NUCLEOTIDE SEQUENCE [LARGE SCALE GENOMIC DNA]</scope>
    <source>
        <strain evidence="2">CCUG 55854</strain>
    </source>
</reference>
<proteinExistence type="predicted"/>
<evidence type="ECO:0000313" key="1">
    <source>
        <dbReference type="EMBL" id="MFD1042942.1"/>
    </source>
</evidence>
<sequence>MDEALGEDGALVYVVRLLKPDRSLTVTRTHATYEAAAKEVFDWMDWSDRIPPRVP</sequence>
<comment type="caution">
    <text evidence="1">The sequence shown here is derived from an EMBL/GenBank/DDBJ whole genome shotgun (WGS) entry which is preliminary data.</text>
</comment>
<evidence type="ECO:0000313" key="2">
    <source>
        <dbReference type="Proteomes" id="UP001597033"/>
    </source>
</evidence>
<accession>A0ABW3LY88</accession>
<dbReference type="Proteomes" id="UP001597033">
    <property type="component" value="Unassembled WGS sequence"/>
</dbReference>
<keyword evidence="2" id="KW-1185">Reference proteome</keyword>
<dbReference type="EMBL" id="JBHTKN010000007">
    <property type="protein sequence ID" value="MFD1042942.1"/>
    <property type="molecule type" value="Genomic_DNA"/>
</dbReference>
<name>A0ABW3LY88_9GAMM</name>
<gene>
    <name evidence="1" type="ORF">ACFQ2N_11370</name>
</gene>
<protein>
    <submittedName>
        <fullName evidence="1">Uncharacterized protein</fullName>
    </submittedName>
</protein>